<dbReference type="RefSeq" id="WP_046765775.1">
    <property type="nucleotide sequence ID" value="NZ_LBIC01000012.1"/>
</dbReference>
<dbReference type="InterPro" id="IPR036286">
    <property type="entry name" value="LexA/Signal_pep-like_sf"/>
</dbReference>
<keyword evidence="4" id="KW-1185">Reference proteome</keyword>
<evidence type="ECO:0000256" key="1">
    <source>
        <dbReference type="SAM" id="Phobius"/>
    </source>
</evidence>
<dbReference type="GO" id="GO:0006465">
    <property type="term" value="P:signal peptide processing"/>
    <property type="evidence" value="ECO:0007669"/>
    <property type="project" value="InterPro"/>
</dbReference>
<organism evidence="3 4">
    <name type="scientific">Sphingobium chungbukense</name>
    <dbReference type="NCBI Taxonomy" id="56193"/>
    <lineage>
        <taxon>Bacteria</taxon>
        <taxon>Pseudomonadati</taxon>
        <taxon>Pseudomonadota</taxon>
        <taxon>Alphaproteobacteria</taxon>
        <taxon>Sphingomonadales</taxon>
        <taxon>Sphingomonadaceae</taxon>
        <taxon>Sphingobium</taxon>
    </lineage>
</organism>
<gene>
    <name evidence="3" type="ORF">YP76_22245</name>
</gene>
<sequence>MLRLAWNAAKSIWPEVKLVPLRAAVALGAAGLGEPVRPRQILRAYAIILPVGLLVWWLLSQLILVMSPSIDAWVVRRAPGPIARGDLISFRLVHPLAGPKPVGVTKYALCLPGDRIAMVEKPSPMSGKRDGWYYCNGRLLGVSKPVGHKGQTLTHWRPAYGRIPRGFAYVGSGYASSFDSRYYGPVELVRLTRMERVL</sequence>
<accession>A0A0M3ANN8</accession>
<keyword evidence="1" id="KW-0812">Transmembrane</keyword>
<reference evidence="3 4" key="1">
    <citation type="submission" date="2015-04" db="EMBL/GenBank/DDBJ databases">
        <title>Genome sequence of aromatic hydrocarbons-degrading Sphingobium chungbukense DJ77.</title>
        <authorList>
            <person name="Kim Y.-C."/>
            <person name="Chae J.-C."/>
        </authorList>
    </citation>
    <scope>NUCLEOTIDE SEQUENCE [LARGE SCALE GENOMIC DNA]</scope>
    <source>
        <strain evidence="3 4">DJ77</strain>
    </source>
</reference>
<dbReference type="Proteomes" id="UP000033874">
    <property type="component" value="Unassembled WGS sequence"/>
</dbReference>
<dbReference type="PATRIC" id="fig|56193.3.peg.4677"/>
<proteinExistence type="predicted"/>
<dbReference type="Pfam" id="PF10502">
    <property type="entry name" value="Peptidase_S26"/>
    <property type="match status" value="1"/>
</dbReference>
<dbReference type="GO" id="GO:0004252">
    <property type="term" value="F:serine-type endopeptidase activity"/>
    <property type="evidence" value="ECO:0007669"/>
    <property type="project" value="InterPro"/>
</dbReference>
<evidence type="ECO:0000259" key="2">
    <source>
        <dbReference type="Pfam" id="PF10502"/>
    </source>
</evidence>
<comment type="caution">
    <text evidence="3">The sequence shown here is derived from an EMBL/GenBank/DDBJ whole genome shotgun (WGS) entry which is preliminary data.</text>
</comment>
<keyword evidence="1" id="KW-0472">Membrane</keyword>
<keyword evidence="1" id="KW-1133">Transmembrane helix</keyword>
<evidence type="ECO:0000313" key="3">
    <source>
        <dbReference type="EMBL" id="KKW90154.1"/>
    </source>
</evidence>
<dbReference type="SUPFAM" id="SSF51306">
    <property type="entry name" value="LexA/Signal peptidase"/>
    <property type="match status" value="1"/>
</dbReference>
<dbReference type="STRING" id="56193.YP76_22245"/>
<evidence type="ECO:0000313" key="4">
    <source>
        <dbReference type="Proteomes" id="UP000033874"/>
    </source>
</evidence>
<dbReference type="AlphaFoldDB" id="A0A0M3ANN8"/>
<feature type="domain" description="Peptidase S26" evidence="2">
    <location>
        <begin position="42"/>
        <end position="188"/>
    </location>
</feature>
<feature type="transmembrane region" description="Helical" evidence="1">
    <location>
        <begin position="41"/>
        <end position="59"/>
    </location>
</feature>
<protein>
    <submittedName>
        <fullName evidence="3">Peptidase</fullName>
    </submittedName>
</protein>
<dbReference type="EMBL" id="LBIC01000012">
    <property type="protein sequence ID" value="KKW90154.1"/>
    <property type="molecule type" value="Genomic_DNA"/>
</dbReference>
<name>A0A0M3ANN8_9SPHN</name>
<dbReference type="InterPro" id="IPR019533">
    <property type="entry name" value="Peptidase_S26"/>
</dbReference>